<keyword evidence="7" id="KW-0028">Amino-acid biosynthesis</keyword>
<dbReference type="UniPathway" id="UPA00068"/>
<dbReference type="GO" id="GO:0006526">
    <property type="term" value="P:L-arginine biosynthetic process"/>
    <property type="evidence" value="ECO:0007669"/>
    <property type="project" value="UniProtKB-UniPathway"/>
</dbReference>
<protein>
    <recommendedName>
        <fullName evidence="7">Arginine repressor</fullName>
    </recommendedName>
</protein>
<comment type="pathway">
    <text evidence="7">Amino-acid biosynthesis; L-arginine biosynthesis [regulation].</text>
</comment>
<dbReference type="InterPro" id="IPR036251">
    <property type="entry name" value="Arg_repress_C_sf"/>
</dbReference>
<evidence type="ECO:0000313" key="11">
    <source>
        <dbReference type="Proteomes" id="UP000051922"/>
    </source>
</evidence>
<evidence type="ECO:0000259" key="9">
    <source>
        <dbReference type="Pfam" id="PF02863"/>
    </source>
</evidence>
<dbReference type="InterPro" id="IPR036390">
    <property type="entry name" value="WH_DNA-bd_sf"/>
</dbReference>
<dbReference type="Gene3D" id="3.30.1360.40">
    <property type="match status" value="1"/>
</dbReference>
<dbReference type="Proteomes" id="UP000051922">
    <property type="component" value="Unassembled WGS sequence"/>
</dbReference>
<keyword evidence="7" id="KW-0678">Repressor</keyword>
<evidence type="ECO:0000256" key="5">
    <source>
        <dbReference type="ARBA" id="ARBA00023125"/>
    </source>
</evidence>
<comment type="similarity">
    <text evidence="2 7">Belongs to the ArgR family.</text>
</comment>
<dbReference type="SUPFAM" id="SSF46785">
    <property type="entry name" value="Winged helix' DNA-binding domain"/>
    <property type="match status" value="1"/>
</dbReference>
<dbReference type="InterPro" id="IPR020899">
    <property type="entry name" value="Arg_repress_C"/>
</dbReference>
<dbReference type="OrthoDB" id="9807089at2"/>
<keyword evidence="3 7" id="KW-0963">Cytoplasm</keyword>
<evidence type="ECO:0000256" key="1">
    <source>
        <dbReference type="ARBA" id="ARBA00004496"/>
    </source>
</evidence>
<comment type="function">
    <text evidence="7">Regulates arginine biosynthesis genes.</text>
</comment>
<dbReference type="InterPro" id="IPR020900">
    <property type="entry name" value="Arg_repress_DNA-bd"/>
</dbReference>
<proteinExistence type="inferred from homology"/>
<comment type="subcellular location">
    <subcellularLocation>
        <location evidence="1 7">Cytoplasm</location>
    </subcellularLocation>
</comment>
<dbReference type="PANTHER" id="PTHR34471:SF1">
    <property type="entry name" value="ARGININE REPRESSOR"/>
    <property type="match status" value="1"/>
</dbReference>
<evidence type="ECO:0000256" key="2">
    <source>
        <dbReference type="ARBA" id="ARBA00008316"/>
    </source>
</evidence>
<dbReference type="PANTHER" id="PTHR34471">
    <property type="entry name" value="ARGININE REPRESSOR"/>
    <property type="match status" value="1"/>
</dbReference>
<dbReference type="EMBL" id="AZFJ01000037">
    <property type="protein sequence ID" value="KRL86829.1"/>
    <property type="molecule type" value="Genomic_DNA"/>
</dbReference>
<dbReference type="InterPro" id="IPR001669">
    <property type="entry name" value="Arg_repress"/>
</dbReference>
<comment type="caution">
    <text evidence="10">The sequence shown here is derived from an EMBL/GenBank/DDBJ whole genome shotgun (WGS) entry which is preliminary data.</text>
</comment>
<name>A0A0R1U0J3_9LACO</name>
<feature type="domain" description="Arginine repressor DNA-binding" evidence="8">
    <location>
        <begin position="6"/>
        <end position="74"/>
    </location>
</feature>
<evidence type="ECO:0000313" key="10">
    <source>
        <dbReference type="EMBL" id="KRL86829.1"/>
    </source>
</evidence>
<dbReference type="PATRIC" id="fig|1423783.4.peg.492"/>
<sequence>MGDTDMQKQARQDIIKTILNSYAVETQGQLVDLLADVGVQVTQATVSRDIKEMQLVKVPIEHGRYSYGLPPAQQVSPSEKLRRTLSGVYASIDVLDNFVNLQLVPGSGPAVATLIAAQSDGRVFAMIPADASILIICRGKEAAEELADSLQDMVG</sequence>
<dbReference type="Gene3D" id="1.10.10.10">
    <property type="entry name" value="Winged helix-like DNA-binding domain superfamily/Winged helix DNA-binding domain"/>
    <property type="match status" value="1"/>
</dbReference>
<feature type="domain" description="Arginine repressor C-terminal" evidence="9">
    <location>
        <begin position="88"/>
        <end position="151"/>
    </location>
</feature>
<dbReference type="HAMAP" id="MF_00173">
    <property type="entry name" value="Arg_repressor"/>
    <property type="match status" value="1"/>
</dbReference>
<dbReference type="Pfam" id="PF01316">
    <property type="entry name" value="Arg_repressor"/>
    <property type="match status" value="1"/>
</dbReference>
<dbReference type="GO" id="GO:0003677">
    <property type="term" value="F:DNA binding"/>
    <property type="evidence" value="ECO:0007669"/>
    <property type="project" value="UniProtKB-KW"/>
</dbReference>
<keyword evidence="6 7" id="KW-0804">Transcription</keyword>
<evidence type="ECO:0000256" key="3">
    <source>
        <dbReference type="ARBA" id="ARBA00022490"/>
    </source>
</evidence>
<keyword evidence="11" id="KW-1185">Reference proteome</keyword>
<dbReference type="GO" id="GO:0051259">
    <property type="term" value="P:protein complex oligomerization"/>
    <property type="evidence" value="ECO:0007669"/>
    <property type="project" value="InterPro"/>
</dbReference>
<keyword evidence="7" id="KW-0055">Arginine biosynthesis</keyword>
<evidence type="ECO:0000256" key="7">
    <source>
        <dbReference type="HAMAP-Rule" id="MF_00173"/>
    </source>
</evidence>
<reference evidence="10 11" key="1">
    <citation type="journal article" date="2015" name="Genome Announc.">
        <title>Expanding the biotechnology potential of lactobacilli through comparative genomics of 213 strains and associated genera.</title>
        <authorList>
            <person name="Sun Z."/>
            <person name="Harris H.M."/>
            <person name="McCann A."/>
            <person name="Guo C."/>
            <person name="Argimon S."/>
            <person name="Zhang W."/>
            <person name="Yang X."/>
            <person name="Jeffery I.B."/>
            <person name="Cooney J.C."/>
            <person name="Kagawa T.F."/>
            <person name="Liu W."/>
            <person name="Song Y."/>
            <person name="Salvetti E."/>
            <person name="Wrobel A."/>
            <person name="Rasinkangas P."/>
            <person name="Parkhill J."/>
            <person name="Rea M.C."/>
            <person name="O'Sullivan O."/>
            <person name="Ritari J."/>
            <person name="Douillard F.P."/>
            <person name="Paul Ross R."/>
            <person name="Yang R."/>
            <person name="Briner A.E."/>
            <person name="Felis G.E."/>
            <person name="de Vos W.M."/>
            <person name="Barrangou R."/>
            <person name="Klaenhammer T.R."/>
            <person name="Caufield P.W."/>
            <person name="Cui Y."/>
            <person name="Zhang H."/>
            <person name="O'Toole P.W."/>
        </authorList>
    </citation>
    <scope>NUCLEOTIDE SEQUENCE [LARGE SCALE GENOMIC DNA]</scope>
    <source>
        <strain evidence="10 11">DSM 15945</strain>
    </source>
</reference>
<dbReference type="InterPro" id="IPR036388">
    <property type="entry name" value="WH-like_DNA-bd_sf"/>
</dbReference>
<keyword evidence="4 7" id="KW-0805">Transcription regulation</keyword>
<dbReference type="GO" id="GO:1900079">
    <property type="term" value="P:regulation of arginine biosynthetic process"/>
    <property type="evidence" value="ECO:0007669"/>
    <property type="project" value="UniProtKB-UniRule"/>
</dbReference>
<dbReference type="Pfam" id="PF02863">
    <property type="entry name" value="Arg_repressor_C"/>
    <property type="match status" value="1"/>
</dbReference>
<accession>A0A0R1U0J3</accession>
<dbReference type="GO" id="GO:0005737">
    <property type="term" value="C:cytoplasm"/>
    <property type="evidence" value="ECO:0007669"/>
    <property type="project" value="UniProtKB-SubCell"/>
</dbReference>
<evidence type="ECO:0000259" key="8">
    <source>
        <dbReference type="Pfam" id="PF01316"/>
    </source>
</evidence>
<gene>
    <name evidence="7" type="primary">argR</name>
    <name evidence="10" type="ORF">FC50_GL000476</name>
</gene>
<dbReference type="AlphaFoldDB" id="A0A0R1U0J3"/>
<dbReference type="STRING" id="1423783.FC50_GL000476"/>
<dbReference type="PRINTS" id="PR01467">
    <property type="entry name" value="ARGREPRESSOR"/>
</dbReference>
<evidence type="ECO:0000256" key="6">
    <source>
        <dbReference type="ARBA" id="ARBA00023163"/>
    </source>
</evidence>
<dbReference type="GO" id="GO:0003700">
    <property type="term" value="F:DNA-binding transcription factor activity"/>
    <property type="evidence" value="ECO:0007669"/>
    <property type="project" value="UniProtKB-UniRule"/>
</dbReference>
<dbReference type="GO" id="GO:0034618">
    <property type="term" value="F:arginine binding"/>
    <property type="evidence" value="ECO:0007669"/>
    <property type="project" value="InterPro"/>
</dbReference>
<dbReference type="SUPFAM" id="SSF55252">
    <property type="entry name" value="C-terminal domain of arginine repressor"/>
    <property type="match status" value="1"/>
</dbReference>
<evidence type="ECO:0000256" key="4">
    <source>
        <dbReference type="ARBA" id="ARBA00023015"/>
    </source>
</evidence>
<organism evidence="10 11">
    <name type="scientific">Lacticaseibacillus pantheris DSM 15945 = JCM 12539 = NBRC 106106</name>
    <dbReference type="NCBI Taxonomy" id="1423783"/>
    <lineage>
        <taxon>Bacteria</taxon>
        <taxon>Bacillati</taxon>
        <taxon>Bacillota</taxon>
        <taxon>Bacilli</taxon>
        <taxon>Lactobacillales</taxon>
        <taxon>Lactobacillaceae</taxon>
        <taxon>Lacticaseibacillus</taxon>
    </lineage>
</organism>
<keyword evidence="5 7" id="KW-0238">DNA-binding</keyword>